<protein>
    <submittedName>
        <fullName evidence="3">Methyltransferase domain protein</fullName>
    </submittedName>
</protein>
<feature type="compositionally biased region" description="Basic and acidic residues" evidence="1">
    <location>
        <begin position="290"/>
        <end position="328"/>
    </location>
</feature>
<dbReference type="InterPro" id="IPR013216">
    <property type="entry name" value="Methyltransf_11"/>
</dbReference>
<dbReference type="SUPFAM" id="SSF53335">
    <property type="entry name" value="S-adenosyl-L-methionine-dependent methyltransferases"/>
    <property type="match status" value="1"/>
</dbReference>
<dbReference type="RefSeq" id="WP_005519888.1">
    <property type="nucleotide sequence ID" value="NZ_EQ973328.1"/>
</dbReference>
<feature type="compositionally biased region" description="Low complexity" evidence="1">
    <location>
        <begin position="329"/>
        <end position="343"/>
    </location>
</feature>
<feature type="region of interest" description="Disordered" evidence="1">
    <location>
        <begin position="273"/>
        <end position="437"/>
    </location>
</feature>
<proteinExistence type="predicted"/>
<feature type="compositionally biased region" description="Basic and acidic residues" evidence="1">
    <location>
        <begin position="426"/>
        <end position="437"/>
    </location>
</feature>
<comment type="caution">
    <text evidence="3">The sequence shown here is derived from an EMBL/GenBank/DDBJ whole genome shotgun (WGS) entry which is preliminary data.</text>
</comment>
<name>C0E0R5_9CORY</name>
<dbReference type="EMBL" id="ACEB01000005">
    <property type="protein sequence ID" value="EEG27897.1"/>
    <property type="molecule type" value="Genomic_DNA"/>
</dbReference>
<dbReference type="CDD" id="cd02440">
    <property type="entry name" value="AdoMet_MTases"/>
    <property type="match status" value="1"/>
</dbReference>
<feature type="domain" description="Methyltransferase type 11" evidence="2">
    <location>
        <begin position="54"/>
        <end position="153"/>
    </location>
</feature>
<accession>C0E0R5</accession>
<dbReference type="InterPro" id="IPR029063">
    <property type="entry name" value="SAM-dependent_MTases_sf"/>
</dbReference>
<keyword evidence="3" id="KW-0808">Transferase</keyword>
<evidence type="ECO:0000256" key="1">
    <source>
        <dbReference type="SAM" id="MobiDB-lite"/>
    </source>
</evidence>
<gene>
    <name evidence="3" type="ORF">CORMATOL_00565</name>
</gene>
<dbReference type="Pfam" id="PF08241">
    <property type="entry name" value="Methyltransf_11"/>
    <property type="match status" value="1"/>
</dbReference>
<evidence type="ECO:0000313" key="4">
    <source>
        <dbReference type="Proteomes" id="UP000006247"/>
    </source>
</evidence>
<feature type="compositionally biased region" description="Low complexity" evidence="1">
    <location>
        <begin position="357"/>
        <end position="383"/>
    </location>
</feature>
<dbReference type="Gene3D" id="3.40.50.150">
    <property type="entry name" value="Vaccinia Virus protein VP39"/>
    <property type="match status" value="1"/>
</dbReference>
<evidence type="ECO:0000259" key="2">
    <source>
        <dbReference type="Pfam" id="PF08241"/>
    </source>
</evidence>
<dbReference type="GO" id="GO:0032259">
    <property type="term" value="P:methylation"/>
    <property type="evidence" value="ECO:0007669"/>
    <property type="project" value="UniProtKB-KW"/>
</dbReference>
<sequence>MAHEASSKRDRDEAHLQGHWLLAKLGKKVLRPGGKKLTNWMIDNANPTNKRVVEFAPGLGITAAEILDRNPKTYTGVDQDPDAATATTLSTKQARLGIPTEVINGVASDTGLPAGSADLVVGEAMLTMQGEKGKAAIVSEANRILATGGRYAIHELLLTPNNVDQTVADNLRKALATTIKVNARPLTATEWSELLENNGFKVLSIKVAPMGLLQPKQMIEDEGPRVLKIMFNLARNPQARKRVLAMRKVFSENAQNLGAISIIAEKISDVKPAETAASEAPEPEASPKVTEPKAAESKSTDPKATESKPQDSKPEADGPKANDSKADAPSKPAAPSEAASSKTAADKVVEPSKAETAKTTAPKATAHKAASTTAETEAATPKVEASKKAEATPANSAQAGADTSKKPEDKKPEAAQDATPKKAVPKPHDPRTRNKKS</sequence>
<feature type="compositionally biased region" description="Basic and acidic residues" evidence="1">
    <location>
        <begin position="403"/>
        <end position="414"/>
    </location>
</feature>
<dbReference type="AlphaFoldDB" id="C0E0R5"/>
<reference evidence="3 4" key="1">
    <citation type="submission" date="2009-01" db="EMBL/GenBank/DDBJ databases">
        <authorList>
            <person name="Fulton L."/>
            <person name="Clifton S."/>
            <person name="Chinwalla A.T."/>
            <person name="Mitreva M."/>
            <person name="Sodergren E."/>
            <person name="Weinstock G."/>
            <person name="Clifton S."/>
            <person name="Dooling D.J."/>
            <person name="Fulton B."/>
            <person name="Minx P."/>
            <person name="Pepin K.H."/>
            <person name="Johnson M."/>
            <person name="Bhonagiri V."/>
            <person name="Nash W.E."/>
            <person name="Mardis E.R."/>
            <person name="Wilson R.K."/>
        </authorList>
    </citation>
    <scope>NUCLEOTIDE SEQUENCE [LARGE SCALE GENOMIC DNA]</scope>
    <source>
        <strain evidence="3 4">ATCC 33806</strain>
    </source>
</reference>
<feature type="compositionally biased region" description="Basic and acidic residues" evidence="1">
    <location>
        <begin position="344"/>
        <end position="356"/>
    </location>
</feature>
<organism evidence="3 4">
    <name type="scientific">Corynebacterium matruchotii ATCC 33806</name>
    <dbReference type="NCBI Taxonomy" id="566549"/>
    <lineage>
        <taxon>Bacteria</taxon>
        <taxon>Bacillati</taxon>
        <taxon>Actinomycetota</taxon>
        <taxon>Actinomycetes</taxon>
        <taxon>Mycobacteriales</taxon>
        <taxon>Corynebacteriaceae</taxon>
        <taxon>Corynebacterium</taxon>
    </lineage>
</organism>
<dbReference type="GO" id="GO:0008757">
    <property type="term" value="F:S-adenosylmethionine-dependent methyltransferase activity"/>
    <property type="evidence" value="ECO:0007669"/>
    <property type="project" value="InterPro"/>
</dbReference>
<dbReference type="HOGENOM" id="CLU_626597_0_0_11"/>
<evidence type="ECO:0000313" key="3">
    <source>
        <dbReference type="EMBL" id="EEG27897.1"/>
    </source>
</evidence>
<keyword evidence="3" id="KW-0489">Methyltransferase</keyword>
<dbReference type="Proteomes" id="UP000006247">
    <property type="component" value="Unassembled WGS sequence"/>
</dbReference>